<dbReference type="Proteomes" id="UP001186944">
    <property type="component" value="Unassembled WGS sequence"/>
</dbReference>
<accession>A0AA88XHA0</accession>
<comment type="caution">
    <text evidence="1">The sequence shown here is derived from an EMBL/GenBank/DDBJ whole genome shotgun (WGS) entry which is preliminary data.</text>
</comment>
<protein>
    <submittedName>
        <fullName evidence="1">Uncharacterized protein</fullName>
    </submittedName>
</protein>
<proteinExistence type="predicted"/>
<evidence type="ECO:0000313" key="2">
    <source>
        <dbReference type="Proteomes" id="UP001186944"/>
    </source>
</evidence>
<gene>
    <name evidence="1" type="ORF">FSP39_001752</name>
</gene>
<name>A0AA88XHA0_PINIB</name>
<dbReference type="EMBL" id="VSWD01000012">
    <property type="protein sequence ID" value="KAK3085337.1"/>
    <property type="molecule type" value="Genomic_DNA"/>
</dbReference>
<organism evidence="1 2">
    <name type="scientific">Pinctada imbricata</name>
    <name type="common">Atlantic pearl-oyster</name>
    <name type="synonym">Pinctada martensii</name>
    <dbReference type="NCBI Taxonomy" id="66713"/>
    <lineage>
        <taxon>Eukaryota</taxon>
        <taxon>Metazoa</taxon>
        <taxon>Spiralia</taxon>
        <taxon>Lophotrochozoa</taxon>
        <taxon>Mollusca</taxon>
        <taxon>Bivalvia</taxon>
        <taxon>Autobranchia</taxon>
        <taxon>Pteriomorphia</taxon>
        <taxon>Pterioida</taxon>
        <taxon>Pterioidea</taxon>
        <taxon>Pteriidae</taxon>
        <taxon>Pinctada</taxon>
    </lineage>
</organism>
<dbReference type="AlphaFoldDB" id="A0AA88XHA0"/>
<evidence type="ECO:0000313" key="1">
    <source>
        <dbReference type="EMBL" id="KAK3085337.1"/>
    </source>
</evidence>
<sequence length="104" mass="12101">MKYDIYTFSLQRKEEYSTFVDFVDIDHMKILKHVSTIWPSLEKVVGRTLHQWDALKSYGADAAKIGILHGEMTRLLRKILSKFVLSSEICIHVDITQVPFMDRG</sequence>
<keyword evidence="2" id="KW-1185">Reference proteome</keyword>
<reference evidence="1" key="1">
    <citation type="submission" date="2019-08" db="EMBL/GenBank/DDBJ databases">
        <title>The improved chromosome-level genome for the pearl oyster Pinctada fucata martensii using PacBio sequencing and Hi-C.</title>
        <authorList>
            <person name="Zheng Z."/>
        </authorList>
    </citation>
    <scope>NUCLEOTIDE SEQUENCE</scope>
    <source>
        <strain evidence="1">ZZ-2019</strain>
        <tissue evidence="1">Adductor muscle</tissue>
    </source>
</reference>